<comment type="caution">
    <text evidence="1">The sequence shown here is derived from an EMBL/GenBank/DDBJ whole genome shotgun (WGS) entry which is preliminary data.</text>
</comment>
<gene>
    <name evidence="1" type="ORF">TNCT_643471</name>
</gene>
<dbReference type="Proteomes" id="UP000887116">
    <property type="component" value="Unassembled WGS sequence"/>
</dbReference>
<reference evidence="1" key="1">
    <citation type="submission" date="2020-07" db="EMBL/GenBank/DDBJ databases">
        <title>Multicomponent nature underlies the extraordinary mechanical properties of spider dragline silk.</title>
        <authorList>
            <person name="Kono N."/>
            <person name="Nakamura H."/>
            <person name="Mori M."/>
            <person name="Yoshida Y."/>
            <person name="Ohtoshi R."/>
            <person name="Malay A.D."/>
            <person name="Moran D.A.P."/>
            <person name="Tomita M."/>
            <person name="Numata K."/>
            <person name="Arakawa K."/>
        </authorList>
    </citation>
    <scope>NUCLEOTIDE SEQUENCE</scope>
</reference>
<dbReference type="EMBL" id="BMAO01031030">
    <property type="protein sequence ID" value="GFQ71853.1"/>
    <property type="molecule type" value="Genomic_DNA"/>
</dbReference>
<sequence>MHTVDQNPGISVRALAFAIERSRTTVHHVLKGKVLYPFIIHKWHLFSQFITHDVSRLHRGLLIKVRQTCTLPVPYCPVMKQPFHIKGCSIRTTRTCEP</sequence>
<name>A0A8X6KH87_TRICU</name>
<protein>
    <submittedName>
        <fullName evidence="1">Uncharacterized protein</fullName>
    </submittedName>
</protein>
<organism evidence="1 2">
    <name type="scientific">Trichonephila clavata</name>
    <name type="common">Joro spider</name>
    <name type="synonym">Nephila clavata</name>
    <dbReference type="NCBI Taxonomy" id="2740835"/>
    <lineage>
        <taxon>Eukaryota</taxon>
        <taxon>Metazoa</taxon>
        <taxon>Ecdysozoa</taxon>
        <taxon>Arthropoda</taxon>
        <taxon>Chelicerata</taxon>
        <taxon>Arachnida</taxon>
        <taxon>Araneae</taxon>
        <taxon>Araneomorphae</taxon>
        <taxon>Entelegynae</taxon>
        <taxon>Araneoidea</taxon>
        <taxon>Nephilidae</taxon>
        <taxon>Trichonephila</taxon>
    </lineage>
</organism>
<evidence type="ECO:0000313" key="2">
    <source>
        <dbReference type="Proteomes" id="UP000887116"/>
    </source>
</evidence>
<accession>A0A8X6KH87</accession>
<evidence type="ECO:0000313" key="1">
    <source>
        <dbReference type="EMBL" id="GFQ71853.1"/>
    </source>
</evidence>
<keyword evidence="2" id="KW-1185">Reference proteome</keyword>
<proteinExistence type="predicted"/>
<dbReference type="AlphaFoldDB" id="A0A8X6KH87"/>